<keyword evidence="2" id="KW-1185">Reference proteome</keyword>
<name>A0A7G9FZG2_9FIRM</name>
<dbReference type="EMBL" id="CP060633">
    <property type="protein sequence ID" value="QNM03944.1"/>
    <property type="molecule type" value="Genomic_DNA"/>
</dbReference>
<evidence type="ECO:0000313" key="1">
    <source>
        <dbReference type="EMBL" id="QNM03944.1"/>
    </source>
</evidence>
<dbReference type="AlphaFoldDB" id="A0A7G9FZG2"/>
<sequence>MKKVCITIILIVIMLTACENTYKTNENLALSKVNQEAAEKFVMDSIPEIEKYSAFIEQKSGGNANLTIDINFVKTEKDNTNYYVIYVGVQREDYRVNWDYFYVDENLQEVMWYDIVDAKLYSLDEWRNSQEYKQRIAYIEEYSLKSEKIMAQTNYMNRRDCNLLIFDDVIFLRNTEYRYKDGEYKLTGKKLTDYIPVEDRESMNDLFRDHSAHVLQNKNCIIYSLYDKEVDEYRTVVIDFPTGKVRGSCILQEEICAVYDNRAYYKAMDEETGYYSLEYLDCNDFTSHTLYSTENYLNSMMVRADGMIIFGEEGSGFFIIDTEGNVKKIHDAIPNRKLYAKEMFNRFDDSGLYLFIEYYTGEENARLTENGELFRIRDNCTQNNLELPQGILVREGNRAALYECQKETCPVKDLRIRGEVVWTSPLQEYEIIEQKYLDAGYEMVFDYYQNDTVWWLWRDAKEQLIVTKTEI</sequence>
<dbReference type="Proteomes" id="UP000515981">
    <property type="component" value="Chromosome"/>
</dbReference>
<gene>
    <name evidence="1" type="ORF">H9Q77_07760</name>
</gene>
<organism evidence="1 2">
    <name type="scientific">Simiaoa sunii</name>
    <dbReference type="NCBI Taxonomy" id="2763672"/>
    <lineage>
        <taxon>Bacteria</taxon>
        <taxon>Bacillati</taxon>
        <taxon>Bacillota</taxon>
        <taxon>Clostridia</taxon>
        <taxon>Lachnospirales</taxon>
        <taxon>Lachnospiraceae</taxon>
        <taxon>Simiaoa</taxon>
    </lineage>
</organism>
<dbReference type="KEGG" id="ssun:H9Q77_07760"/>
<dbReference type="PROSITE" id="PS51257">
    <property type="entry name" value="PROKAR_LIPOPROTEIN"/>
    <property type="match status" value="1"/>
</dbReference>
<accession>A0A7G9FZG2</accession>
<evidence type="ECO:0000313" key="2">
    <source>
        <dbReference type="Proteomes" id="UP000515981"/>
    </source>
</evidence>
<reference evidence="1 2" key="1">
    <citation type="submission" date="2020-08" db="EMBL/GenBank/DDBJ databases">
        <authorList>
            <person name="Liu C."/>
            <person name="Sun Q."/>
        </authorList>
    </citation>
    <scope>NUCLEOTIDE SEQUENCE [LARGE SCALE GENOMIC DNA]</scope>
    <source>
        <strain evidence="1 2">NSJ-8</strain>
    </source>
</reference>
<proteinExistence type="predicted"/>
<protein>
    <submittedName>
        <fullName evidence="1">Uncharacterized protein</fullName>
    </submittedName>
</protein>